<gene>
    <name evidence="1" type="ORF">CARUB_v10024231mg</name>
</gene>
<evidence type="ECO:0000313" key="2">
    <source>
        <dbReference type="Proteomes" id="UP000029121"/>
    </source>
</evidence>
<dbReference type="Proteomes" id="UP000029121">
    <property type="component" value="Unassembled WGS sequence"/>
</dbReference>
<proteinExistence type="predicted"/>
<sequence length="156" mass="18111">MSERTKVLDKQVKDKINDCLERLREIQAIEIRMQPYCGLELRLTAASTCDVDLWLQRWKITRGRDLEYYTCLLGTLGQACSTMKVATRIIAIRALHLIFEYKGIKPPPPVVNADPSQLQALHEEHLQDEFDLLEDLLLKIRVKHRLLTRLCRSTVV</sequence>
<dbReference type="AlphaFoldDB" id="R0HVF8"/>
<evidence type="ECO:0000313" key="1">
    <source>
        <dbReference type="EMBL" id="EOA28053.1"/>
    </source>
</evidence>
<name>R0HVF8_9BRAS</name>
<dbReference type="EMBL" id="KB870808">
    <property type="protein sequence ID" value="EOA28053.1"/>
    <property type="molecule type" value="Genomic_DNA"/>
</dbReference>
<keyword evidence="2" id="KW-1185">Reference proteome</keyword>
<accession>R0HVF8</accession>
<reference evidence="2" key="1">
    <citation type="journal article" date="2013" name="Nat. Genet.">
        <title>The Capsella rubella genome and the genomic consequences of rapid mating system evolution.</title>
        <authorList>
            <person name="Slotte T."/>
            <person name="Hazzouri K.M."/>
            <person name="Agren J.A."/>
            <person name="Koenig D."/>
            <person name="Maumus F."/>
            <person name="Guo Y.L."/>
            <person name="Steige K."/>
            <person name="Platts A.E."/>
            <person name="Escobar J.S."/>
            <person name="Newman L.K."/>
            <person name="Wang W."/>
            <person name="Mandakova T."/>
            <person name="Vello E."/>
            <person name="Smith L.M."/>
            <person name="Henz S.R."/>
            <person name="Steffen J."/>
            <person name="Takuno S."/>
            <person name="Brandvain Y."/>
            <person name="Coop G."/>
            <person name="Andolfatto P."/>
            <person name="Hu T.T."/>
            <person name="Blanchette M."/>
            <person name="Clark R.M."/>
            <person name="Quesneville H."/>
            <person name="Nordborg M."/>
            <person name="Gaut B.S."/>
            <person name="Lysak M.A."/>
            <person name="Jenkins J."/>
            <person name="Grimwood J."/>
            <person name="Chapman J."/>
            <person name="Prochnik S."/>
            <person name="Shu S."/>
            <person name="Rokhsar D."/>
            <person name="Schmutz J."/>
            <person name="Weigel D."/>
            <person name="Wright S.I."/>
        </authorList>
    </citation>
    <scope>NUCLEOTIDE SEQUENCE [LARGE SCALE GENOMIC DNA]</scope>
    <source>
        <strain evidence="2">cv. Monte Gargano</strain>
    </source>
</reference>
<organism evidence="1 2">
    <name type="scientific">Capsella rubella</name>
    <dbReference type="NCBI Taxonomy" id="81985"/>
    <lineage>
        <taxon>Eukaryota</taxon>
        <taxon>Viridiplantae</taxon>
        <taxon>Streptophyta</taxon>
        <taxon>Embryophyta</taxon>
        <taxon>Tracheophyta</taxon>
        <taxon>Spermatophyta</taxon>
        <taxon>Magnoliopsida</taxon>
        <taxon>eudicotyledons</taxon>
        <taxon>Gunneridae</taxon>
        <taxon>Pentapetalae</taxon>
        <taxon>rosids</taxon>
        <taxon>malvids</taxon>
        <taxon>Brassicales</taxon>
        <taxon>Brassicaceae</taxon>
        <taxon>Camelineae</taxon>
        <taxon>Capsella</taxon>
    </lineage>
</organism>
<dbReference type="KEGG" id="crb:17888118"/>
<protein>
    <submittedName>
        <fullName evidence="1">Uncharacterized protein</fullName>
    </submittedName>
</protein>